<reference evidence="11" key="1">
    <citation type="journal article" date="2019" name="Int. J. Syst. Evol. Microbiol.">
        <title>The Global Catalogue of Microorganisms (GCM) 10K type strain sequencing project: providing services to taxonomists for standard genome sequencing and annotation.</title>
        <authorList>
            <consortium name="The Broad Institute Genomics Platform"/>
            <consortium name="The Broad Institute Genome Sequencing Center for Infectious Disease"/>
            <person name="Wu L."/>
            <person name="Ma J."/>
        </authorList>
    </citation>
    <scope>NUCLEOTIDE SEQUENCE [LARGE SCALE GENOMIC DNA]</scope>
    <source>
        <strain evidence="11">JCM 17804</strain>
    </source>
</reference>
<dbReference type="Pfam" id="PF00903">
    <property type="entry name" value="Glyoxalase"/>
    <property type="match status" value="1"/>
</dbReference>
<accession>A0ABP8HP78</accession>
<keyword evidence="6 8" id="KW-0560">Oxidoreductase</keyword>
<evidence type="ECO:0000256" key="7">
    <source>
        <dbReference type="ARBA" id="ARBA00023004"/>
    </source>
</evidence>
<dbReference type="InterPro" id="IPR037523">
    <property type="entry name" value="VOC_core"/>
</dbReference>
<evidence type="ECO:0000256" key="6">
    <source>
        <dbReference type="ARBA" id="ARBA00023002"/>
    </source>
</evidence>
<evidence type="ECO:0000256" key="3">
    <source>
        <dbReference type="ARBA" id="ARBA00022723"/>
    </source>
</evidence>
<dbReference type="RefSeq" id="WP_345538036.1">
    <property type="nucleotide sequence ID" value="NZ_BAABGJ010000020.1"/>
</dbReference>
<dbReference type="SUPFAM" id="SSF54593">
    <property type="entry name" value="Glyoxalase/Bleomycin resistance protein/Dihydroxybiphenyl dioxygenase"/>
    <property type="match status" value="1"/>
</dbReference>
<evidence type="ECO:0000313" key="10">
    <source>
        <dbReference type="EMBL" id="GAA4342180.1"/>
    </source>
</evidence>
<keyword evidence="11" id="KW-1185">Reference proteome</keyword>
<evidence type="ECO:0000313" key="11">
    <source>
        <dbReference type="Proteomes" id="UP001500975"/>
    </source>
</evidence>
<evidence type="ECO:0000259" key="9">
    <source>
        <dbReference type="PROSITE" id="PS51819"/>
    </source>
</evidence>
<dbReference type="InterPro" id="IPR000486">
    <property type="entry name" value="Xdiol_ring_cleave_dOase_1/2"/>
</dbReference>
<dbReference type="CDD" id="cd06587">
    <property type="entry name" value="VOC"/>
    <property type="match status" value="1"/>
</dbReference>
<dbReference type="Gene3D" id="3.10.180.10">
    <property type="entry name" value="2,3-Dihydroxybiphenyl 1,2-Dioxygenase, domain 1"/>
    <property type="match status" value="1"/>
</dbReference>
<keyword evidence="5 8" id="KW-0223">Dioxygenase</keyword>
<dbReference type="PROSITE" id="PS00082">
    <property type="entry name" value="EXTRADIOL_DIOXYGENAS"/>
    <property type="match status" value="1"/>
</dbReference>
<keyword evidence="4 8" id="KW-0058">Aromatic hydrocarbons catabolism</keyword>
<evidence type="ECO:0000256" key="2">
    <source>
        <dbReference type="ARBA" id="ARBA00008784"/>
    </source>
</evidence>
<dbReference type="InterPro" id="IPR004360">
    <property type="entry name" value="Glyas_Fos-R_dOase_dom"/>
</dbReference>
<evidence type="ECO:0000256" key="5">
    <source>
        <dbReference type="ARBA" id="ARBA00022964"/>
    </source>
</evidence>
<dbReference type="PROSITE" id="PS51819">
    <property type="entry name" value="VOC"/>
    <property type="match status" value="1"/>
</dbReference>
<sequence length="225" mass="24890">MADTIDALPKRPDLSLSVSGRPNPGLTPMMLNHAAWVTPDAAATAEFYTRIMGMDLVSTVIEDTSPSTGLKIPYFHLFFRMADGSTLAFFEAPGVPPPAKSSHIAYDVFTHVALQAADRSEVMRWYEWLKSNGLDVQGPTDHKGLILSIYFTDPAGLRMEITTPLDKNWNRHDAKARADLDLWVQTKSKAEQEGRDVVEALTDLCVEVRKRYERETGSAGHAVSA</sequence>
<comment type="cofactor">
    <cofactor evidence="1 8">
        <name>Fe(2+)</name>
        <dbReference type="ChEBI" id="CHEBI:29033"/>
    </cofactor>
</comment>
<name>A0ABP8HP78_9BURK</name>
<dbReference type="EMBL" id="BAABGJ010000020">
    <property type="protein sequence ID" value="GAA4342180.1"/>
    <property type="molecule type" value="Genomic_DNA"/>
</dbReference>
<dbReference type="InterPro" id="IPR029068">
    <property type="entry name" value="Glyas_Bleomycin-R_OHBP_Dase"/>
</dbReference>
<evidence type="ECO:0000256" key="4">
    <source>
        <dbReference type="ARBA" id="ARBA00022797"/>
    </source>
</evidence>
<protein>
    <recommendedName>
        <fullName evidence="9">VOC domain-containing protein</fullName>
    </recommendedName>
</protein>
<keyword evidence="3" id="KW-0479">Metal-binding</keyword>
<organism evidence="10 11">
    <name type="scientific">Variovorax defluvii</name>
    <dbReference type="NCBI Taxonomy" id="913761"/>
    <lineage>
        <taxon>Bacteria</taxon>
        <taxon>Pseudomonadati</taxon>
        <taxon>Pseudomonadota</taxon>
        <taxon>Betaproteobacteria</taxon>
        <taxon>Burkholderiales</taxon>
        <taxon>Comamonadaceae</taxon>
        <taxon>Variovorax</taxon>
    </lineage>
</organism>
<feature type="domain" description="VOC" evidence="9">
    <location>
        <begin position="30"/>
        <end position="164"/>
    </location>
</feature>
<dbReference type="Proteomes" id="UP001500975">
    <property type="component" value="Unassembled WGS sequence"/>
</dbReference>
<keyword evidence="7 8" id="KW-0408">Iron</keyword>
<comment type="similarity">
    <text evidence="2 8">Belongs to the extradiol ring-cleavage dioxygenase family.</text>
</comment>
<evidence type="ECO:0000256" key="8">
    <source>
        <dbReference type="RuleBase" id="RU000683"/>
    </source>
</evidence>
<proteinExistence type="inferred from homology"/>
<evidence type="ECO:0000256" key="1">
    <source>
        <dbReference type="ARBA" id="ARBA00001954"/>
    </source>
</evidence>
<gene>
    <name evidence="10" type="ORF">GCM10023165_23650</name>
</gene>
<comment type="caution">
    <text evidence="10">The sequence shown here is derived from an EMBL/GenBank/DDBJ whole genome shotgun (WGS) entry which is preliminary data.</text>
</comment>